<dbReference type="Proteomes" id="UP000028194">
    <property type="component" value="Chromosome"/>
</dbReference>
<evidence type="ECO:0000313" key="1">
    <source>
        <dbReference type="EMBL" id="AIF84088.1"/>
    </source>
</evidence>
<dbReference type="GeneID" id="41597773"/>
<dbReference type="HOGENOM" id="CLU_1639893_0_0_2"/>
<name>A0A075MSE8_9ARCH</name>
<dbReference type="InterPro" id="IPR029058">
    <property type="entry name" value="AB_hydrolase_fold"/>
</dbReference>
<protein>
    <submittedName>
        <fullName evidence="1">Uncharacterized protein</fullName>
    </submittedName>
</protein>
<dbReference type="Gene3D" id="3.40.50.1820">
    <property type="entry name" value="alpha/beta hydrolase"/>
    <property type="match status" value="1"/>
</dbReference>
<gene>
    <name evidence="1" type="ORF">NTE_02031</name>
</gene>
<dbReference type="EMBL" id="CP007174">
    <property type="protein sequence ID" value="AIF84088.1"/>
    <property type="molecule type" value="Genomic_DNA"/>
</dbReference>
<dbReference type="SUPFAM" id="SSF53474">
    <property type="entry name" value="alpha/beta-Hydrolases"/>
    <property type="match status" value="1"/>
</dbReference>
<sequence length="161" mass="18170">MSKKEEYLQRRTKGLRIVTDILFWSVRDAGPTLVSYVVGKGVGVKPPEQLVASMIFLYNAIRPLNPGYGFNLDDAAPYKHVAEISPRAVFLIQGRLDDVVLHNSANRLYNAAASPKEIWSGMDVRHCEASVKQGPEFVEKLHSLRNTLVWQILQTFDKKCN</sequence>
<keyword evidence="2" id="KW-1185">Reference proteome</keyword>
<proteinExistence type="predicted"/>
<dbReference type="KEGG" id="nev:NTE_02031"/>
<dbReference type="RefSeq" id="WP_148700730.1">
    <property type="nucleotide sequence ID" value="NZ_CP007174.1"/>
</dbReference>
<dbReference type="AlphaFoldDB" id="A0A075MSE8"/>
<accession>A0A075MSE8</accession>
<reference evidence="1 2" key="1">
    <citation type="journal article" date="2014" name="PLoS ONE">
        <title>Genome Sequence of Candidatus Nitrososphaera evergladensis from Group I.1b Enriched from Everglades Soil Reveals Novel Genomic Features of the Ammonia-Oxidizing Archaea.</title>
        <authorList>
            <person name="Zhalnina K.V."/>
            <person name="Dias R."/>
            <person name="Leonard M.T."/>
            <person name="Dorr de Quadros P."/>
            <person name="Camargo F.A."/>
            <person name="Drew J.C."/>
            <person name="Farmerie W.G."/>
            <person name="Daroub S.H."/>
            <person name="Triplett E.W."/>
        </authorList>
    </citation>
    <scope>NUCLEOTIDE SEQUENCE [LARGE SCALE GENOMIC DNA]</scope>
    <source>
        <strain evidence="1 2">SR1</strain>
    </source>
</reference>
<evidence type="ECO:0000313" key="2">
    <source>
        <dbReference type="Proteomes" id="UP000028194"/>
    </source>
</evidence>
<dbReference type="STRING" id="1459636.NTE_02031"/>
<organism evidence="1 2">
    <name type="scientific">Candidatus Nitrososphaera evergladensis SR1</name>
    <dbReference type="NCBI Taxonomy" id="1459636"/>
    <lineage>
        <taxon>Archaea</taxon>
        <taxon>Nitrososphaerota</taxon>
        <taxon>Nitrososphaeria</taxon>
        <taxon>Nitrososphaerales</taxon>
        <taxon>Nitrososphaeraceae</taxon>
        <taxon>Nitrososphaera</taxon>
    </lineage>
</organism>